<feature type="transmembrane region" description="Helical" evidence="2">
    <location>
        <begin position="20"/>
        <end position="43"/>
    </location>
</feature>
<dbReference type="SUPFAM" id="SSF55136">
    <property type="entry name" value="Probable bacterial effector-binding domain"/>
    <property type="match status" value="1"/>
</dbReference>
<evidence type="ECO:0000313" key="3">
    <source>
        <dbReference type="Ensembl" id="ENSELUP00000055120.1"/>
    </source>
</evidence>
<reference evidence="3" key="3">
    <citation type="submission" date="2025-08" db="UniProtKB">
        <authorList>
            <consortium name="Ensembl"/>
        </authorList>
    </citation>
    <scope>IDENTIFICATION</scope>
</reference>
<keyword evidence="2" id="KW-1133">Transmembrane helix</keyword>
<dbReference type="Bgee" id="ENSELUG00000000428">
    <property type="expression patterns" value="Expressed in nose and 9 other cell types or tissues"/>
</dbReference>
<keyword evidence="2" id="KW-0472">Membrane</keyword>
<organism evidence="3 4">
    <name type="scientific">Esox lucius</name>
    <name type="common">Northern pike</name>
    <dbReference type="NCBI Taxonomy" id="8010"/>
    <lineage>
        <taxon>Eukaryota</taxon>
        <taxon>Metazoa</taxon>
        <taxon>Chordata</taxon>
        <taxon>Craniata</taxon>
        <taxon>Vertebrata</taxon>
        <taxon>Euteleostomi</taxon>
        <taxon>Actinopterygii</taxon>
        <taxon>Neopterygii</taxon>
        <taxon>Teleostei</taxon>
        <taxon>Protacanthopterygii</taxon>
        <taxon>Esociformes</taxon>
        <taxon>Esocidae</taxon>
        <taxon>Esox</taxon>
    </lineage>
</organism>
<dbReference type="InterPro" id="IPR011256">
    <property type="entry name" value="Reg_factor_effector_dom_sf"/>
</dbReference>
<dbReference type="PANTHER" id="PTHR11220">
    <property type="entry name" value="HEME-BINDING PROTEIN-RELATED"/>
    <property type="match status" value="1"/>
</dbReference>
<dbReference type="InParanoid" id="A0A6Q2XPT5"/>
<dbReference type="Gene3D" id="3.20.80.10">
    <property type="entry name" value="Regulatory factor, effector binding domain"/>
    <property type="match status" value="1"/>
</dbReference>
<feature type="transmembrane region" description="Helical" evidence="2">
    <location>
        <begin position="85"/>
        <end position="105"/>
    </location>
</feature>
<sequence length="315" mass="35304">MDGWTEKSMKKNNQSVTSQSVNLSSVFSSLSPTLSFSLFLSLFSPSLCHFPSQSLCLSLSLIISFYACLSLSLIISFYACLSLSLIISFYACLSLSLIISFYACLSLSLIISFYACLSLSLIISFYACLSLSLTENVSPRIHGSALCIVQSGRVVYEKRVYQKATWACITMREDTYEQSICVGFMKLMRYICKQNTLGIYLGMTLPIVTVVMTDDSRSRLSREVRVGYYLPSHHQDHPPMPFDPDITMETWPTTVVYSRPFSGPTTVTSILEEIHGLAEVLDSPELYVNNCFIIAGYTSLAAAHRHNEVWFLEHC</sequence>
<name>A0A6Q2XPT5_ESOLU</name>
<evidence type="ECO:0000313" key="4">
    <source>
        <dbReference type="Proteomes" id="UP000265140"/>
    </source>
</evidence>
<accession>A0A6Q2XPT5</accession>
<feature type="transmembrane region" description="Helical" evidence="2">
    <location>
        <begin position="197"/>
        <end position="213"/>
    </location>
</feature>
<dbReference type="AlphaFoldDB" id="A0A6Q2XPT5"/>
<keyword evidence="2" id="KW-0812">Transmembrane</keyword>
<reference evidence="3" key="4">
    <citation type="submission" date="2025-09" db="UniProtKB">
        <authorList>
            <consortium name="Ensembl"/>
        </authorList>
    </citation>
    <scope>IDENTIFICATION</scope>
</reference>
<evidence type="ECO:0008006" key="5">
    <source>
        <dbReference type="Google" id="ProtNLM"/>
    </source>
</evidence>
<reference evidence="4" key="1">
    <citation type="journal article" date="2014" name="PLoS ONE">
        <title>The genome and linkage map of the northern pike (Esox lucius): conserved synteny revealed between the salmonid sister group and the Neoteleostei.</title>
        <authorList>
            <person name="Rondeau E.B."/>
            <person name="Minkley D.R."/>
            <person name="Leong J.S."/>
            <person name="Messmer A.M."/>
            <person name="Jantzen J.R."/>
            <person name="von Schalburg K.R."/>
            <person name="Lemon C."/>
            <person name="Bird N.H."/>
            <person name="Koop B.F."/>
        </authorList>
    </citation>
    <scope>NUCLEOTIDE SEQUENCE</scope>
</reference>
<evidence type="ECO:0000256" key="1">
    <source>
        <dbReference type="ARBA" id="ARBA00009817"/>
    </source>
</evidence>
<evidence type="ECO:0000256" key="2">
    <source>
        <dbReference type="SAM" id="Phobius"/>
    </source>
</evidence>
<dbReference type="Pfam" id="PF04832">
    <property type="entry name" value="SOUL"/>
    <property type="match status" value="1"/>
</dbReference>
<dbReference type="GO" id="GO:0020037">
    <property type="term" value="F:heme binding"/>
    <property type="evidence" value="ECO:0007669"/>
    <property type="project" value="TreeGrafter"/>
</dbReference>
<feature type="transmembrane region" description="Helical" evidence="2">
    <location>
        <begin position="112"/>
        <end position="133"/>
    </location>
</feature>
<comment type="similarity">
    <text evidence="1">Belongs to the HEBP family.</text>
</comment>
<keyword evidence="4" id="KW-1185">Reference proteome</keyword>
<proteinExistence type="inferred from homology"/>
<dbReference type="GeneTree" id="ENSGT00940000164539"/>
<dbReference type="PANTHER" id="PTHR11220:SF7">
    <property type="entry name" value="SOUL PROTEIN"/>
    <property type="match status" value="1"/>
</dbReference>
<dbReference type="Proteomes" id="UP000265140">
    <property type="component" value="Chromosome 18"/>
</dbReference>
<dbReference type="InterPro" id="IPR006917">
    <property type="entry name" value="SOUL_heme-bd"/>
</dbReference>
<protein>
    <recommendedName>
        <fullName evidence="5">Heme-binding protein soul5, like</fullName>
    </recommendedName>
</protein>
<reference evidence="3" key="2">
    <citation type="submission" date="2020-02" db="EMBL/GenBank/DDBJ databases">
        <title>Esox lucius (northern pike) genome, fEsoLuc1, primary haplotype.</title>
        <authorList>
            <person name="Myers G."/>
            <person name="Karagic N."/>
            <person name="Meyer A."/>
            <person name="Pippel M."/>
            <person name="Reichard M."/>
            <person name="Winkler S."/>
            <person name="Tracey A."/>
            <person name="Sims Y."/>
            <person name="Howe K."/>
            <person name="Rhie A."/>
            <person name="Formenti G."/>
            <person name="Durbin R."/>
            <person name="Fedrigo O."/>
            <person name="Jarvis E.D."/>
        </authorList>
    </citation>
    <scope>NUCLEOTIDE SEQUENCE [LARGE SCALE GENOMIC DNA]</scope>
</reference>
<dbReference type="Ensembl" id="ENSELUT00000074985.2">
    <property type="protein sequence ID" value="ENSELUP00000055120.1"/>
    <property type="gene ID" value="ENSELUG00000000428.3"/>
</dbReference>
<feature type="transmembrane region" description="Helical" evidence="2">
    <location>
        <begin position="55"/>
        <end position="79"/>
    </location>
</feature>